<evidence type="ECO:0000256" key="3">
    <source>
        <dbReference type="ARBA" id="ARBA00023203"/>
    </source>
</evidence>
<proteinExistence type="inferred from homology"/>
<keyword evidence="4" id="KW-0206">Cytoskeleton</keyword>
<keyword evidence="2" id="KW-0963">Cytoplasm</keyword>
<evidence type="ECO:0000256" key="1">
    <source>
        <dbReference type="ARBA" id="ARBA00004245"/>
    </source>
</evidence>
<comment type="subcellular location">
    <subcellularLocation>
        <location evidence="1">Cytoplasm</location>
        <location evidence="1">Cytoskeleton</location>
    </subcellularLocation>
</comment>
<dbReference type="FunFam" id="3.40.20.10:FF:000018">
    <property type="entry name" value="Coactosin-like 1"/>
    <property type="match status" value="1"/>
</dbReference>
<gene>
    <name evidence="10" type="ORF">NQ318_013085</name>
</gene>
<organism evidence="10 11">
    <name type="scientific">Aromia moschata</name>
    <dbReference type="NCBI Taxonomy" id="1265417"/>
    <lineage>
        <taxon>Eukaryota</taxon>
        <taxon>Metazoa</taxon>
        <taxon>Ecdysozoa</taxon>
        <taxon>Arthropoda</taxon>
        <taxon>Hexapoda</taxon>
        <taxon>Insecta</taxon>
        <taxon>Pterygota</taxon>
        <taxon>Neoptera</taxon>
        <taxon>Endopterygota</taxon>
        <taxon>Coleoptera</taxon>
        <taxon>Polyphaga</taxon>
        <taxon>Cucujiformia</taxon>
        <taxon>Chrysomeloidea</taxon>
        <taxon>Cerambycidae</taxon>
        <taxon>Cerambycinae</taxon>
        <taxon>Callichromatini</taxon>
        <taxon>Aromia</taxon>
    </lineage>
</organism>
<reference evidence="10" key="1">
    <citation type="journal article" date="2023" name="Insect Mol. Biol.">
        <title>Genome sequencing provides insights into the evolution of gene families encoding plant cell wall-degrading enzymes in longhorned beetles.</title>
        <authorList>
            <person name="Shin N.R."/>
            <person name="Okamura Y."/>
            <person name="Kirsch R."/>
            <person name="Pauchet Y."/>
        </authorList>
    </citation>
    <scope>NUCLEOTIDE SEQUENCE</scope>
    <source>
        <strain evidence="10">AMC_N1</strain>
    </source>
</reference>
<evidence type="ECO:0000256" key="4">
    <source>
        <dbReference type="ARBA" id="ARBA00023212"/>
    </source>
</evidence>
<evidence type="ECO:0000256" key="6">
    <source>
        <dbReference type="ARBA" id="ARBA00058385"/>
    </source>
</evidence>
<dbReference type="InterPro" id="IPR002108">
    <property type="entry name" value="ADF-H"/>
</dbReference>
<evidence type="ECO:0000259" key="9">
    <source>
        <dbReference type="PROSITE" id="PS51263"/>
    </source>
</evidence>
<dbReference type="GO" id="GO:0051015">
    <property type="term" value="F:actin filament binding"/>
    <property type="evidence" value="ECO:0007669"/>
    <property type="project" value="TreeGrafter"/>
</dbReference>
<comment type="similarity">
    <text evidence="5">Belongs to the actin-binding proteins ADF family. Coactosin subfamily.</text>
</comment>
<evidence type="ECO:0000256" key="7">
    <source>
        <dbReference type="ARBA" id="ARBA00062335"/>
    </source>
</evidence>
<dbReference type="Proteomes" id="UP001162162">
    <property type="component" value="Unassembled WGS sequence"/>
</dbReference>
<dbReference type="EMBL" id="JAPWTK010000233">
    <property type="protein sequence ID" value="KAJ8944937.1"/>
    <property type="molecule type" value="Genomic_DNA"/>
</dbReference>
<keyword evidence="3" id="KW-0009">Actin-binding</keyword>
<evidence type="ECO:0000313" key="11">
    <source>
        <dbReference type="Proteomes" id="UP001162162"/>
    </source>
</evidence>
<dbReference type="AlphaFoldDB" id="A0AAV8Y161"/>
<dbReference type="GO" id="GO:0030864">
    <property type="term" value="C:cortical actin cytoskeleton"/>
    <property type="evidence" value="ECO:0007669"/>
    <property type="project" value="TreeGrafter"/>
</dbReference>
<dbReference type="SMART" id="SM00102">
    <property type="entry name" value="ADF"/>
    <property type="match status" value="1"/>
</dbReference>
<dbReference type="GO" id="GO:0030427">
    <property type="term" value="C:site of polarized growth"/>
    <property type="evidence" value="ECO:0007669"/>
    <property type="project" value="TreeGrafter"/>
</dbReference>
<comment type="subunit">
    <text evidence="7">Interacts with 5-lipoxygenase (ALOX5/5LO) in a calcium-independent manner. Binds to F-actin with a stoichiometry of 1:2.</text>
</comment>
<name>A0AAV8Y161_9CUCU</name>
<dbReference type="GO" id="GO:0005884">
    <property type="term" value="C:actin filament"/>
    <property type="evidence" value="ECO:0007669"/>
    <property type="project" value="TreeGrafter"/>
</dbReference>
<sequence>MTDGVILPRKQKDRAVFKFEGPRVVCSATGAEFGKFKEQFTEDERAFGYIRIQTGDEMSKRQKFVFITWVGSSVSVLKRAKMSTDKAVVKNLISNFAVELQIENPSEIDVGTLRGGTEQGGRRKLRNRRPRHLNFQRGYCI</sequence>
<feature type="domain" description="ADF-H" evidence="9">
    <location>
        <begin position="1"/>
        <end position="118"/>
    </location>
</feature>
<dbReference type="SUPFAM" id="SSF55753">
    <property type="entry name" value="Actin depolymerizing proteins"/>
    <property type="match status" value="1"/>
</dbReference>
<dbReference type="CDD" id="cd11282">
    <property type="entry name" value="ADF_coactosin_like"/>
    <property type="match status" value="1"/>
</dbReference>
<dbReference type="Gene3D" id="3.40.20.10">
    <property type="entry name" value="Severin"/>
    <property type="match status" value="1"/>
</dbReference>
<comment type="function">
    <text evidence="6">Binds to F-actin in a calcium-independent manner. Has no direct effect on actin depolymerization. Acts as a chaperone for ALOX5 (5LO), influencing both its stability and activity in leukotrienes synthesis.</text>
</comment>
<dbReference type="GO" id="GO:0030833">
    <property type="term" value="P:regulation of actin filament polymerization"/>
    <property type="evidence" value="ECO:0007669"/>
    <property type="project" value="TreeGrafter"/>
</dbReference>
<accession>A0AAV8Y161</accession>
<evidence type="ECO:0000313" key="10">
    <source>
        <dbReference type="EMBL" id="KAJ8944937.1"/>
    </source>
</evidence>
<dbReference type="InterPro" id="IPR029006">
    <property type="entry name" value="ADF-H/Gelsolin-like_dom_sf"/>
</dbReference>
<evidence type="ECO:0000256" key="5">
    <source>
        <dbReference type="ARBA" id="ARBA00038052"/>
    </source>
</evidence>
<comment type="caution">
    <text evidence="10">The sequence shown here is derived from an EMBL/GenBank/DDBJ whole genome shotgun (WGS) entry which is preliminary data.</text>
</comment>
<dbReference type="Pfam" id="PF00241">
    <property type="entry name" value="Cofilin_ADF"/>
    <property type="match status" value="1"/>
</dbReference>
<dbReference type="PROSITE" id="PS51263">
    <property type="entry name" value="ADF_H"/>
    <property type="match status" value="1"/>
</dbReference>
<evidence type="ECO:0000256" key="8">
    <source>
        <dbReference type="ARBA" id="ARBA00068121"/>
    </source>
</evidence>
<evidence type="ECO:0000256" key="2">
    <source>
        <dbReference type="ARBA" id="ARBA00022490"/>
    </source>
</evidence>
<dbReference type="PANTHER" id="PTHR10829">
    <property type="entry name" value="CORTACTIN AND DREBRIN"/>
    <property type="match status" value="1"/>
</dbReference>
<keyword evidence="11" id="KW-1185">Reference proteome</keyword>
<dbReference type="PANTHER" id="PTHR10829:SF29">
    <property type="entry name" value="COACTOSIN-LIKE PROTEIN"/>
    <property type="match status" value="1"/>
</dbReference>
<protein>
    <recommendedName>
        <fullName evidence="8">Coactosin-like protein</fullName>
    </recommendedName>
</protein>